<keyword evidence="3" id="KW-0969">Cilium</keyword>
<dbReference type="PANTHER" id="PTHR37533">
    <property type="entry name" value="FLAGELLAR HOOK-LENGTH CONTROL PROTEIN"/>
    <property type="match status" value="1"/>
</dbReference>
<dbReference type="CDD" id="cd17470">
    <property type="entry name" value="T3SS_Flik_C"/>
    <property type="match status" value="1"/>
</dbReference>
<dbReference type="eggNOG" id="COG3144">
    <property type="taxonomic scope" value="Bacteria"/>
</dbReference>
<dbReference type="STRING" id="493475.GARC_1779"/>
<dbReference type="InterPro" id="IPR038610">
    <property type="entry name" value="FliK-like_C_sf"/>
</dbReference>
<feature type="region of interest" description="Disordered" evidence="1">
    <location>
        <begin position="98"/>
        <end position="126"/>
    </location>
</feature>
<sequence>MMQHVATTKSEIAAFATGTGSNSISGTDSNEQFGKLLQDQNSPNSFAAKSDGPPPHSPRKLMLQQSLDEMEKAPISADKESKKLQQKNTSNELIEIQDAHKSSSSQHKTAVQSATQDNAADNSLEGHGEVNGELEVANTEAELLLTSKQNDFEADNNDAQEWVTLVDNLQKLVDISRLTNTPSVDSEVESLDVLADELILSQKVAQDLLELSADSEMPEPLQTGFVDDENVSKDDLGSLAAKEENQASLAILIQQALEKLSAEGDTGQESSNDIQQKTAELLLAQPEVLQSLLNQLQNVSQKNGSDTAEQKTLDTTIDNVIKKDSALANQQIETNGQVDLTLGENKALLSTLLDGSELDGSEINKNGVQETVKSAKPVFSDAPEKLVQAQQVETLLPKLGSVSEQDDILEQDVHVAPNNSLNSNKTEKVANNNDIKNILNLSDNKLDKVLENIAQRVFDTKNTNETISPEQLAQQAVMPKTTEITNLVGSSSKDFIAELKSSLEEFKSQLSQGREPGMDLKALVADALAKTTDTSVVSKAPVNLEQALNNVSQLLDFAQTMNRAIEHHHDQTYSASLRDVAQIQGEQSKQIQLNQFESKFDKAINIAKPEGHQQLAEKVRWMVNTKNLVAEIRLDPAELGSVHVKVAVSGESATVNFVVQSQLARDAVDNATPRLREMLAEKGIELGQSSVRQESDGQQGQGDGEFSGQGGSGNEELENLEGPEQVLAQQNIVNGALGGIDYFV</sequence>
<dbReference type="InterPro" id="IPR021136">
    <property type="entry name" value="Flagellar_hook_control-like_C"/>
</dbReference>
<evidence type="ECO:0000256" key="1">
    <source>
        <dbReference type="SAM" id="MobiDB-lite"/>
    </source>
</evidence>
<dbReference type="Pfam" id="PF02120">
    <property type="entry name" value="Flg_hook"/>
    <property type="match status" value="1"/>
</dbReference>
<dbReference type="AlphaFoldDB" id="K6Z5N4"/>
<evidence type="ECO:0000313" key="4">
    <source>
        <dbReference type="Proteomes" id="UP000006327"/>
    </source>
</evidence>
<dbReference type="RefSeq" id="WP_007618897.1">
    <property type="nucleotide sequence ID" value="NZ_BAEO01000024.1"/>
</dbReference>
<feature type="compositionally biased region" description="Polar residues" evidence="1">
    <location>
        <begin position="102"/>
        <end position="121"/>
    </location>
</feature>
<dbReference type="EMBL" id="BAEO01000024">
    <property type="protein sequence ID" value="GAC18750.1"/>
    <property type="molecule type" value="Genomic_DNA"/>
</dbReference>
<reference evidence="3 4" key="1">
    <citation type="journal article" date="2017" name="Antonie Van Leeuwenhoek">
        <title>Rhizobium rhizosphaerae sp. nov., a novel species isolated from rice rhizosphere.</title>
        <authorList>
            <person name="Zhao J.J."/>
            <person name="Zhang J."/>
            <person name="Zhang R.J."/>
            <person name="Zhang C.W."/>
            <person name="Yin H.Q."/>
            <person name="Zhang X.X."/>
        </authorList>
    </citation>
    <scope>NUCLEOTIDE SEQUENCE [LARGE SCALE GENOMIC DNA]</scope>
    <source>
        <strain evidence="3 4">BSs20135</strain>
    </source>
</reference>
<feature type="compositionally biased region" description="Polar residues" evidence="1">
    <location>
        <begin position="1"/>
        <end position="10"/>
    </location>
</feature>
<dbReference type="PANTHER" id="PTHR37533:SF2">
    <property type="entry name" value="FLAGELLAR HOOK-LENGTH CONTROL PROTEIN"/>
    <property type="match status" value="1"/>
</dbReference>
<proteinExistence type="predicted"/>
<feature type="compositionally biased region" description="Polar residues" evidence="1">
    <location>
        <begin position="18"/>
        <end position="47"/>
    </location>
</feature>
<comment type="caution">
    <text evidence="3">The sequence shown here is derived from an EMBL/GenBank/DDBJ whole genome shotgun (WGS) entry which is preliminary data.</text>
</comment>
<gene>
    <name evidence="3" type="primary">fliK</name>
    <name evidence="3" type="ORF">GARC_1779</name>
</gene>
<dbReference type="OrthoDB" id="1792985at2"/>
<dbReference type="InterPro" id="IPR052563">
    <property type="entry name" value="FliK"/>
</dbReference>
<feature type="region of interest" description="Disordered" evidence="1">
    <location>
        <begin position="1"/>
        <end position="61"/>
    </location>
</feature>
<protein>
    <submittedName>
        <fullName evidence="3">Flagellar hook-length control protein FliK</fullName>
    </submittedName>
</protein>
<accession>K6Z5N4</accession>
<feature type="compositionally biased region" description="Gly residues" evidence="1">
    <location>
        <begin position="699"/>
        <end position="713"/>
    </location>
</feature>
<evidence type="ECO:0000313" key="3">
    <source>
        <dbReference type="EMBL" id="GAC18750.1"/>
    </source>
</evidence>
<dbReference type="Proteomes" id="UP000006327">
    <property type="component" value="Unassembled WGS sequence"/>
</dbReference>
<feature type="region of interest" description="Disordered" evidence="1">
    <location>
        <begin position="687"/>
        <end position="725"/>
    </location>
</feature>
<keyword evidence="4" id="KW-1185">Reference proteome</keyword>
<keyword evidence="3" id="KW-0966">Cell projection</keyword>
<feature type="domain" description="Flagellar hook-length control protein-like C-terminal" evidence="2">
    <location>
        <begin position="617"/>
        <end position="699"/>
    </location>
</feature>
<dbReference type="Gene3D" id="3.30.750.140">
    <property type="match status" value="1"/>
</dbReference>
<name>K6Z5N4_9ALTE</name>
<evidence type="ECO:0000259" key="2">
    <source>
        <dbReference type="Pfam" id="PF02120"/>
    </source>
</evidence>
<organism evidence="3 4">
    <name type="scientific">Paraglaciecola arctica BSs20135</name>
    <dbReference type="NCBI Taxonomy" id="493475"/>
    <lineage>
        <taxon>Bacteria</taxon>
        <taxon>Pseudomonadati</taxon>
        <taxon>Pseudomonadota</taxon>
        <taxon>Gammaproteobacteria</taxon>
        <taxon>Alteromonadales</taxon>
        <taxon>Alteromonadaceae</taxon>
        <taxon>Paraglaciecola</taxon>
    </lineage>
</organism>
<keyword evidence="3" id="KW-0282">Flagellum</keyword>